<evidence type="ECO:0000256" key="1">
    <source>
        <dbReference type="SAM" id="MobiDB-lite"/>
    </source>
</evidence>
<dbReference type="EMBL" id="SMJW01000004">
    <property type="protein sequence ID" value="TDC19935.1"/>
    <property type="molecule type" value="Genomic_DNA"/>
</dbReference>
<feature type="compositionally biased region" description="Basic residues" evidence="1">
    <location>
        <begin position="75"/>
        <end position="87"/>
    </location>
</feature>
<evidence type="ECO:0000313" key="2">
    <source>
        <dbReference type="EMBL" id="TDC19935.1"/>
    </source>
</evidence>
<accession>A0A4R4PBX9</accession>
<dbReference type="OrthoDB" id="21342at2"/>
<gene>
    <name evidence="2" type="ORF">E1284_02030</name>
</gene>
<keyword evidence="3" id="KW-1185">Reference proteome</keyword>
<dbReference type="RefSeq" id="WP_131936388.1">
    <property type="nucleotide sequence ID" value="NZ_BAAAMX010000009.1"/>
</dbReference>
<comment type="caution">
    <text evidence="2">The sequence shown here is derived from an EMBL/GenBank/DDBJ whole genome shotgun (WGS) entry which is preliminary data.</text>
</comment>
<organism evidence="2 3">
    <name type="scientific">Actinomadura bangladeshensis</name>
    <dbReference type="NCBI Taxonomy" id="453573"/>
    <lineage>
        <taxon>Bacteria</taxon>
        <taxon>Bacillati</taxon>
        <taxon>Actinomycetota</taxon>
        <taxon>Actinomycetes</taxon>
        <taxon>Streptosporangiales</taxon>
        <taxon>Thermomonosporaceae</taxon>
        <taxon>Actinomadura</taxon>
    </lineage>
</organism>
<protein>
    <submittedName>
        <fullName evidence="2">Uncharacterized protein</fullName>
    </submittedName>
</protein>
<dbReference type="AlphaFoldDB" id="A0A4R4PBX9"/>
<reference evidence="2 3" key="1">
    <citation type="submission" date="2019-03" db="EMBL/GenBank/DDBJ databases">
        <title>Draft genome sequences of novel Actinobacteria.</title>
        <authorList>
            <person name="Sahin N."/>
            <person name="Ay H."/>
            <person name="Saygin H."/>
        </authorList>
    </citation>
    <scope>NUCLEOTIDE SEQUENCE [LARGE SCALE GENOMIC DNA]</scope>
    <source>
        <strain evidence="2 3">DSM 45347</strain>
    </source>
</reference>
<sequence>MPANPTVPPNATVQERITWYWNQDAPGYQQFQEQRLAHPDYSAAWTRIWRDALPDGTGTVLDIGTGTGHADRPLRPRRRARRRRRPPPHPAVPDHRPEPGGLTRRVPGARRQRPRVTGMESGPIVKNDGE</sequence>
<dbReference type="Proteomes" id="UP000295431">
    <property type="component" value="Unassembled WGS sequence"/>
</dbReference>
<evidence type="ECO:0000313" key="3">
    <source>
        <dbReference type="Proteomes" id="UP000295431"/>
    </source>
</evidence>
<proteinExistence type="predicted"/>
<dbReference type="SUPFAM" id="SSF53335">
    <property type="entry name" value="S-adenosyl-L-methionine-dependent methyltransferases"/>
    <property type="match status" value="1"/>
</dbReference>
<name>A0A4R4PBX9_9ACTN</name>
<feature type="region of interest" description="Disordered" evidence="1">
    <location>
        <begin position="58"/>
        <end position="130"/>
    </location>
</feature>
<dbReference type="InterPro" id="IPR029063">
    <property type="entry name" value="SAM-dependent_MTases_sf"/>
</dbReference>